<dbReference type="Proteomes" id="UP000244338">
    <property type="component" value="Unassembled WGS sequence"/>
</dbReference>
<proteinExistence type="predicted"/>
<name>A0A2R6XYL7_9BACL</name>
<dbReference type="AlphaFoldDB" id="A0A2R6XYL7"/>
<sequence length="203" mass="22558">MTLVEVLASLFLLGLISLFFYQALGLAYLANQKMEDWQDMRKIGEALLQAGRALADEVNAERTMPALRVDSLLARRLSEEGLSDTDSPANTSGKEGICRMLQEKLSYTSLTHLPYYPIQADNTLSFIPLTDHDREALSPYLPPSLITSLERNHETITICYWIEPITADNKAALPSPLYHLAFLIGDHKRNPVLIDGLVGGMSP</sequence>
<protein>
    <submittedName>
        <fullName evidence="2">Uncharacterized protein</fullName>
    </submittedName>
</protein>
<comment type="caution">
    <text evidence="2">The sequence shown here is derived from an EMBL/GenBank/DDBJ whole genome shotgun (WGS) entry which is preliminary data.</text>
</comment>
<evidence type="ECO:0000256" key="1">
    <source>
        <dbReference type="SAM" id="Phobius"/>
    </source>
</evidence>
<gene>
    <name evidence="2" type="ORF">BSOLF_1927</name>
</gene>
<feature type="transmembrane region" description="Helical" evidence="1">
    <location>
        <begin position="6"/>
        <end position="30"/>
    </location>
</feature>
<reference evidence="3" key="1">
    <citation type="journal article" date="2018" name="Sci. Rep.">
        <title>Lignite coal burning seam in the remote Altai Mountains harbors a hydrogen-driven thermophilic microbial community.</title>
        <authorList>
            <person name="Kadnikov V.V."/>
            <person name="Mardanov A.V."/>
            <person name="Ivasenko D.A."/>
            <person name="Antsiferov D.V."/>
            <person name="Beletsky A.V."/>
            <person name="Karnachuk O.V."/>
            <person name="Ravin N.V."/>
        </authorList>
    </citation>
    <scope>NUCLEOTIDE SEQUENCE [LARGE SCALE GENOMIC DNA]</scope>
</reference>
<keyword evidence="1" id="KW-0812">Transmembrane</keyword>
<evidence type="ECO:0000313" key="3">
    <source>
        <dbReference type="Proteomes" id="UP000244338"/>
    </source>
</evidence>
<keyword evidence="1" id="KW-1133">Transmembrane helix</keyword>
<evidence type="ECO:0000313" key="2">
    <source>
        <dbReference type="EMBL" id="PTQ55517.1"/>
    </source>
</evidence>
<dbReference type="EMBL" id="PEBX01000104">
    <property type="protein sequence ID" value="PTQ55517.1"/>
    <property type="molecule type" value="Genomic_DNA"/>
</dbReference>
<organism evidence="2 3">
    <name type="scientific">Candidatus Carbonibacillus altaicus</name>
    <dbReference type="NCBI Taxonomy" id="2163959"/>
    <lineage>
        <taxon>Bacteria</taxon>
        <taxon>Bacillati</taxon>
        <taxon>Bacillota</taxon>
        <taxon>Bacilli</taxon>
        <taxon>Bacillales</taxon>
        <taxon>Candidatus Carbonibacillus</taxon>
    </lineage>
</organism>
<accession>A0A2R6XYL7</accession>
<keyword evidence="1" id="KW-0472">Membrane</keyword>